<dbReference type="Proteomes" id="UP000183974">
    <property type="component" value="Unassembled WGS sequence"/>
</dbReference>
<dbReference type="AlphaFoldDB" id="A0A1M6XUB8"/>
<gene>
    <name evidence="1" type="ORF">SAMN05444398_101574</name>
</gene>
<dbReference type="RefSeq" id="WP_073032472.1">
    <property type="nucleotide sequence ID" value="NZ_BMLR01000001.1"/>
</dbReference>
<protein>
    <submittedName>
        <fullName evidence="1">Uncharacterized protein</fullName>
    </submittedName>
</protein>
<organism evidence="1 2">
    <name type="scientific">Roseovarius pacificus</name>
    <dbReference type="NCBI Taxonomy" id="337701"/>
    <lineage>
        <taxon>Bacteria</taxon>
        <taxon>Pseudomonadati</taxon>
        <taxon>Pseudomonadota</taxon>
        <taxon>Alphaproteobacteria</taxon>
        <taxon>Rhodobacterales</taxon>
        <taxon>Roseobacteraceae</taxon>
        <taxon>Roseovarius</taxon>
    </lineage>
</organism>
<name>A0A1M6XUB8_9RHOB</name>
<keyword evidence="2" id="KW-1185">Reference proteome</keyword>
<proteinExistence type="predicted"/>
<dbReference type="OrthoDB" id="7738798at2"/>
<evidence type="ECO:0000313" key="2">
    <source>
        <dbReference type="Proteomes" id="UP000183974"/>
    </source>
</evidence>
<dbReference type="EMBL" id="FRBR01000001">
    <property type="protein sequence ID" value="SHL09602.1"/>
    <property type="molecule type" value="Genomic_DNA"/>
</dbReference>
<reference evidence="1 2" key="1">
    <citation type="submission" date="2016-11" db="EMBL/GenBank/DDBJ databases">
        <authorList>
            <person name="Jaros S."/>
            <person name="Januszkiewicz K."/>
            <person name="Wedrychowicz H."/>
        </authorList>
    </citation>
    <scope>NUCLEOTIDE SEQUENCE [LARGE SCALE GENOMIC DNA]</scope>
    <source>
        <strain evidence="1 2">DSM 29589</strain>
    </source>
</reference>
<accession>A0A1M6XUB8</accession>
<sequence length="268" mass="29437">MARTAQITPGPNDKAEQRLRKVLKRLCAERTALSAERNTPAENGLGLVRRVIDEIDETILPRRIDIVAGGQVVARLIASHRRLIALDTAHPAPESNATPEGMARAHVETLVQIGDSHPQASLCCRGRIENVATDSQSCSVEQLAACTVADDRTEPLERFLGEIEDRAQGWIRLEGRTTILGSGGSQDLVVRLADLEQLVAEKRMYKGSLSRLKRNEPTCSILPFSRTLRAVVASDSDDYVIAVLHHEDVTGTLADWQRFYGTKFPASP</sequence>
<evidence type="ECO:0000313" key="1">
    <source>
        <dbReference type="EMBL" id="SHL09602.1"/>
    </source>
</evidence>
<dbReference type="STRING" id="337701.SAMN05444398_101574"/>